<evidence type="ECO:0000259" key="1">
    <source>
        <dbReference type="PROSITE" id="PS50853"/>
    </source>
</evidence>
<dbReference type="InterPro" id="IPR003961">
    <property type="entry name" value="FN3_dom"/>
</dbReference>
<dbReference type="InterPro" id="IPR013783">
    <property type="entry name" value="Ig-like_fold"/>
</dbReference>
<feature type="domain" description="Fibronectin type-III" evidence="1">
    <location>
        <begin position="9"/>
        <end position="102"/>
    </location>
</feature>
<dbReference type="SUPFAM" id="SSF49265">
    <property type="entry name" value="Fibronectin type III"/>
    <property type="match status" value="1"/>
</dbReference>
<feature type="non-terminal residue" evidence="2">
    <location>
        <position position="102"/>
    </location>
</feature>
<gene>
    <name evidence="2" type="ORF">TMI583_LOCUS49519</name>
</gene>
<dbReference type="AlphaFoldDB" id="A0A8S2YHP6"/>
<dbReference type="PROSITE" id="PS50853">
    <property type="entry name" value="FN3"/>
    <property type="match status" value="1"/>
</dbReference>
<dbReference type="InterPro" id="IPR036116">
    <property type="entry name" value="FN3_sf"/>
</dbReference>
<dbReference type="Proteomes" id="UP000682733">
    <property type="component" value="Unassembled WGS sequence"/>
</dbReference>
<proteinExistence type="predicted"/>
<evidence type="ECO:0000313" key="3">
    <source>
        <dbReference type="Proteomes" id="UP000682733"/>
    </source>
</evidence>
<dbReference type="Gene3D" id="2.60.40.10">
    <property type="entry name" value="Immunoglobulins"/>
    <property type="match status" value="1"/>
</dbReference>
<accession>A0A8S2YHP6</accession>
<name>A0A8S2YHP6_9BILA</name>
<evidence type="ECO:0000313" key="2">
    <source>
        <dbReference type="EMBL" id="CAF4546214.1"/>
    </source>
</evidence>
<reference evidence="2" key="1">
    <citation type="submission" date="2021-02" db="EMBL/GenBank/DDBJ databases">
        <authorList>
            <person name="Nowell W R."/>
        </authorList>
    </citation>
    <scope>NUCLEOTIDE SEQUENCE</scope>
</reference>
<dbReference type="EMBL" id="CAJOBA010108554">
    <property type="protein sequence ID" value="CAF4546214.1"/>
    <property type="molecule type" value="Genomic_DNA"/>
</dbReference>
<sequence length="102" mass="11594">FCFLAPSYIPRNFRVIKVFDETTVQFAWDPPILIDESNIRGILKGYQIEVFRLDDPDNSLRVIKNIPANSTLATIFNAPPNADVLARIRIETDRYLGPTSPT</sequence>
<comment type="caution">
    <text evidence="2">The sequence shown here is derived from an EMBL/GenBank/DDBJ whole genome shotgun (WGS) entry which is preliminary data.</text>
</comment>
<feature type="non-terminal residue" evidence="2">
    <location>
        <position position="1"/>
    </location>
</feature>
<protein>
    <recommendedName>
        <fullName evidence="1">Fibronectin type-III domain-containing protein</fullName>
    </recommendedName>
</protein>
<organism evidence="2 3">
    <name type="scientific">Didymodactylos carnosus</name>
    <dbReference type="NCBI Taxonomy" id="1234261"/>
    <lineage>
        <taxon>Eukaryota</taxon>
        <taxon>Metazoa</taxon>
        <taxon>Spiralia</taxon>
        <taxon>Gnathifera</taxon>
        <taxon>Rotifera</taxon>
        <taxon>Eurotatoria</taxon>
        <taxon>Bdelloidea</taxon>
        <taxon>Philodinida</taxon>
        <taxon>Philodinidae</taxon>
        <taxon>Didymodactylos</taxon>
    </lineage>
</organism>